<dbReference type="EMBL" id="PCVY01000072">
    <property type="protein sequence ID" value="PIQ85260.1"/>
    <property type="molecule type" value="Genomic_DNA"/>
</dbReference>
<dbReference type="Pfam" id="PF13692">
    <property type="entry name" value="Glyco_trans_1_4"/>
    <property type="match status" value="1"/>
</dbReference>
<name>A0A2H0LLG8_9BACT</name>
<evidence type="ECO:0000313" key="2">
    <source>
        <dbReference type="EMBL" id="PIQ85260.1"/>
    </source>
</evidence>
<accession>A0A2H0LLG8</accession>
<comment type="caution">
    <text evidence="2">The sequence shown here is derived from an EMBL/GenBank/DDBJ whole genome shotgun (WGS) entry which is preliminary data.</text>
</comment>
<feature type="domain" description="Glycosyltransferase subfamily 4-like N-terminal" evidence="1">
    <location>
        <begin position="14"/>
        <end position="191"/>
    </location>
</feature>
<evidence type="ECO:0000313" key="3">
    <source>
        <dbReference type="Proteomes" id="UP000230859"/>
    </source>
</evidence>
<dbReference type="Proteomes" id="UP000230859">
    <property type="component" value="Unassembled WGS sequence"/>
</dbReference>
<evidence type="ECO:0000259" key="1">
    <source>
        <dbReference type="Pfam" id="PF13439"/>
    </source>
</evidence>
<proteinExistence type="predicted"/>
<sequence length="384" mass="43852">MRILMLNHNVEWQGTFQRCYDYAKLLTDRGHEVLIMTNAPKAMFRFESYHYDGIEIVRSPDLFFGILRTGWDPINVIRRIVYLQGRKFDLIHAFDNRPTVILPALFLSRQLRCPLISDWCDWWGRGGAIRLRKNKLLNMFFEPIETFFEEYFRKFARRLTVISEPIKSRAVGLGISPGQIDMIPPLVNTEKIYPMDKAKARQYLKLSGYQPILIFSSFVLYDVALIAQAYRIVHSRFPKSLLLLTGRMTPAVLKLFDGLPVHNAGFVPEDELVYYYGASDICLLPLSDNLTNRVRFPHKIGHYLAAGRPVLSNPVGEVSALIKAEKVGILTDSTPESFARGITELLNQPAELEEMGIAARETAVRQLSGSAYADKLEAIYRSCL</sequence>
<dbReference type="AlphaFoldDB" id="A0A2H0LLG8"/>
<dbReference type="CDD" id="cd03794">
    <property type="entry name" value="GT4_WbuB-like"/>
    <property type="match status" value="1"/>
</dbReference>
<dbReference type="PANTHER" id="PTHR12526:SF600">
    <property type="entry name" value="GLYCOSYL TRANSFERASE GROUP 1"/>
    <property type="match status" value="1"/>
</dbReference>
<dbReference type="PANTHER" id="PTHR12526">
    <property type="entry name" value="GLYCOSYLTRANSFERASE"/>
    <property type="match status" value="1"/>
</dbReference>
<dbReference type="GO" id="GO:0016757">
    <property type="term" value="F:glycosyltransferase activity"/>
    <property type="evidence" value="ECO:0007669"/>
    <property type="project" value="TreeGrafter"/>
</dbReference>
<gene>
    <name evidence="2" type="ORF">COV74_09900</name>
</gene>
<dbReference type="Gene3D" id="3.40.50.2000">
    <property type="entry name" value="Glycogen Phosphorylase B"/>
    <property type="match status" value="2"/>
</dbReference>
<reference evidence="2 3" key="1">
    <citation type="submission" date="2017-09" db="EMBL/GenBank/DDBJ databases">
        <title>Depth-based differentiation of microbial function through sediment-hosted aquifers and enrichment of novel symbionts in the deep terrestrial subsurface.</title>
        <authorList>
            <person name="Probst A.J."/>
            <person name="Ladd B."/>
            <person name="Jarett J.K."/>
            <person name="Geller-Mcgrath D.E."/>
            <person name="Sieber C.M."/>
            <person name="Emerson J.B."/>
            <person name="Anantharaman K."/>
            <person name="Thomas B.C."/>
            <person name="Malmstrom R."/>
            <person name="Stieglmeier M."/>
            <person name="Klingl A."/>
            <person name="Woyke T."/>
            <person name="Ryan C.M."/>
            <person name="Banfield J.F."/>
        </authorList>
    </citation>
    <scope>NUCLEOTIDE SEQUENCE [LARGE SCALE GENOMIC DNA]</scope>
    <source>
        <strain evidence="2">CG11_big_fil_rev_8_21_14_0_20_45_26</strain>
    </source>
</reference>
<dbReference type="Pfam" id="PF13439">
    <property type="entry name" value="Glyco_transf_4"/>
    <property type="match status" value="1"/>
</dbReference>
<dbReference type="SUPFAM" id="SSF53756">
    <property type="entry name" value="UDP-Glycosyltransferase/glycogen phosphorylase"/>
    <property type="match status" value="1"/>
</dbReference>
<dbReference type="InterPro" id="IPR028098">
    <property type="entry name" value="Glyco_trans_4-like_N"/>
</dbReference>
<organism evidence="2 3">
    <name type="scientific">Candidatus Abzuiibacterium crystallinum</name>
    <dbReference type="NCBI Taxonomy" id="1974748"/>
    <lineage>
        <taxon>Bacteria</taxon>
        <taxon>Pseudomonadati</taxon>
        <taxon>Candidatus Omnitrophota</taxon>
        <taxon>Candidatus Abzuiibacterium</taxon>
    </lineage>
</organism>
<protein>
    <recommendedName>
        <fullName evidence="1">Glycosyltransferase subfamily 4-like N-terminal domain-containing protein</fullName>
    </recommendedName>
</protein>